<dbReference type="EMBL" id="CP016438">
    <property type="protein sequence ID" value="ANS62502.1"/>
    <property type="molecule type" value="Genomic_DNA"/>
</dbReference>
<dbReference type="KEGG" id="sls:SLINC_0278"/>
<accession>A0A1B1M250</accession>
<dbReference type="GO" id="GO:0006754">
    <property type="term" value="P:ATP biosynthetic process"/>
    <property type="evidence" value="ECO:0007669"/>
    <property type="project" value="TreeGrafter"/>
</dbReference>
<name>A0A1B1M250_STRLN</name>
<evidence type="ECO:0000256" key="2">
    <source>
        <dbReference type="ARBA" id="ARBA00022801"/>
    </source>
</evidence>
<keyword evidence="5" id="KW-1185">Reference proteome</keyword>
<dbReference type="InterPro" id="IPR000086">
    <property type="entry name" value="NUDIX_hydrolase_dom"/>
</dbReference>
<dbReference type="PANTHER" id="PTHR21340">
    <property type="entry name" value="DIADENOSINE 5,5-P1,P4-TETRAPHOSPHATE PYROPHOSPHOHYDROLASE MUTT"/>
    <property type="match status" value="1"/>
</dbReference>
<dbReference type="PROSITE" id="PS51462">
    <property type="entry name" value="NUDIX"/>
    <property type="match status" value="1"/>
</dbReference>
<dbReference type="Gene3D" id="3.90.79.10">
    <property type="entry name" value="Nucleoside Triphosphate Pyrophosphohydrolase"/>
    <property type="match status" value="1"/>
</dbReference>
<dbReference type="GO" id="GO:0004081">
    <property type="term" value="F:bis(5'-nucleosyl)-tetraphosphatase (asymmetrical) activity"/>
    <property type="evidence" value="ECO:0007669"/>
    <property type="project" value="TreeGrafter"/>
</dbReference>
<comment type="similarity">
    <text evidence="1 3">Belongs to the Nudix hydrolase family.</text>
</comment>
<dbReference type="Proteomes" id="UP000092598">
    <property type="component" value="Chromosome"/>
</dbReference>
<dbReference type="AlphaFoldDB" id="A0A1B1M250"/>
<dbReference type="PROSITE" id="PS00893">
    <property type="entry name" value="NUDIX_BOX"/>
    <property type="match status" value="1"/>
</dbReference>
<dbReference type="Pfam" id="PF00293">
    <property type="entry name" value="NUDIX"/>
    <property type="match status" value="1"/>
</dbReference>
<proteinExistence type="inferred from homology"/>
<dbReference type="InterPro" id="IPR020084">
    <property type="entry name" value="NUDIX_hydrolase_CS"/>
</dbReference>
<dbReference type="InterPro" id="IPR051325">
    <property type="entry name" value="Nudix_hydrolase_domain"/>
</dbReference>
<sequence>MPRRTLPRVTHHLIESRALEAAIRDAREATTVHDNALEWLLRPDAVSSGPLASEVWAFDTTLTRILLIDHRWRGWVPPGGKVDPGETPREAARRELFEETGVRAELLGTPATATVRSYHPDWKATMGLTYVAVLDRETPLTPEKGQPAAWRRLDEPWQGWFPEDRLRMRQHAALLAPRA</sequence>
<evidence type="ECO:0000313" key="4">
    <source>
        <dbReference type="EMBL" id="ANS62502.1"/>
    </source>
</evidence>
<dbReference type="InterPro" id="IPR015797">
    <property type="entry name" value="NUDIX_hydrolase-like_dom_sf"/>
</dbReference>
<protein>
    <submittedName>
        <fullName evidence="4">MutT/nudix family protein</fullName>
    </submittedName>
</protein>
<dbReference type="SUPFAM" id="SSF55811">
    <property type="entry name" value="Nudix"/>
    <property type="match status" value="1"/>
</dbReference>
<evidence type="ECO:0000256" key="3">
    <source>
        <dbReference type="RuleBase" id="RU003476"/>
    </source>
</evidence>
<dbReference type="STRING" id="1915.SLINC_0278"/>
<evidence type="ECO:0000256" key="1">
    <source>
        <dbReference type="ARBA" id="ARBA00005582"/>
    </source>
</evidence>
<dbReference type="PANTHER" id="PTHR21340:SF0">
    <property type="entry name" value="BIS(5'-NUCLEOSYL)-TETRAPHOSPHATASE [ASYMMETRICAL]"/>
    <property type="match status" value="1"/>
</dbReference>
<dbReference type="InterPro" id="IPR020476">
    <property type="entry name" value="Nudix_hydrolase"/>
</dbReference>
<organism evidence="4 5">
    <name type="scientific">Streptomyces lincolnensis</name>
    <dbReference type="NCBI Taxonomy" id="1915"/>
    <lineage>
        <taxon>Bacteria</taxon>
        <taxon>Bacillati</taxon>
        <taxon>Actinomycetota</taxon>
        <taxon>Actinomycetes</taxon>
        <taxon>Kitasatosporales</taxon>
        <taxon>Streptomycetaceae</taxon>
        <taxon>Streptomyces</taxon>
    </lineage>
</organism>
<reference evidence="4 5" key="1">
    <citation type="submission" date="2016-07" db="EMBL/GenBank/DDBJ databases">
        <title>Enhancement of antibiotic productionsby engineered nitrateutilization in actinobacteria.</title>
        <authorList>
            <person name="Meng S.C."/>
        </authorList>
    </citation>
    <scope>NUCLEOTIDE SEQUENCE [LARGE SCALE GENOMIC DNA]</scope>
    <source>
        <strain evidence="4 5">NRRL 2936</strain>
    </source>
</reference>
<dbReference type="GO" id="GO:0006167">
    <property type="term" value="P:AMP biosynthetic process"/>
    <property type="evidence" value="ECO:0007669"/>
    <property type="project" value="TreeGrafter"/>
</dbReference>
<gene>
    <name evidence="4" type="ORF">SLINC_0278</name>
</gene>
<dbReference type="PRINTS" id="PR00502">
    <property type="entry name" value="NUDIXFAMILY"/>
</dbReference>
<keyword evidence="2 3" id="KW-0378">Hydrolase</keyword>
<evidence type="ECO:0000313" key="5">
    <source>
        <dbReference type="Proteomes" id="UP000092598"/>
    </source>
</evidence>